<organism evidence="3 4">
    <name type="scientific">Paraburkholderia tagetis</name>
    <dbReference type="NCBI Taxonomy" id="2913261"/>
    <lineage>
        <taxon>Bacteria</taxon>
        <taxon>Pseudomonadati</taxon>
        <taxon>Pseudomonadota</taxon>
        <taxon>Betaproteobacteria</taxon>
        <taxon>Burkholderiales</taxon>
        <taxon>Burkholderiaceae</taxon>
        <taxon>Paraburkholderia</taxon>
    </lineage>
</organism>
<reference evidence="3" key="1">
    <citation type="submission" date="2022-01" db="EMBL/GenBank/DDBJ databases">
        <title>Genome sequence and assembly of Parabukholderia sp. RG36.</title>
        <authorList>
            <person name="Chhetri G."/>
        </authorList>
    </citation>
    <scope>NUCLEOTIDE SEQUENCE</scope>
    <source>
        <strain evidence="3">RG36</strain>
    </source>
</reference>
<proteinExistence type="predicted"/>
<evidence type="ECO:0000313" key="4">
    <source>
        <dbReference type="Proteomes" id="UP001139308"/>
    </source>
</evidence>
<feature type="transmembrane region" description="Helical" evidence="2">
    <location>
        <begin position="36"/>
        <end position="57"/>
    </location>
</feature>
<feature type="region of interest" description="Disordered" evidence="1">
    <location>
        <begin position="1"/>
        <end position="31"/>
    </location>
</feature>
<sequence length="80" mass="9198">MNWVSRLNPAGQARVPESDCPRPEPMDNAEGGDVDWVGMVIGFAVLAMASIFVACHYRQEYRRAQWMRRLNQQDDCSPWN</sequence>
<dbReference type="AlphaFoldDB" id="A0A9X1RP71"/>
<evidence type="ECO:0000256" key="2">
    <source>
        <dbReference type="SAM" id="Phobius"/>
    </source>
</evidence>
<name>A0A9X1RP71_9BURK</name>
<keyword evidence="2" id="KW-0812">Transmembrane</keyword>
<feature type="compositionally biased region" description="Basic and acidic residues" evidence="1">
    <location>
        <begin position="16"/>
        <end position="25"/>
    </location>
</feature>
<dbReference type="EMBL" id="JAKLJA010000002">
    <property type="protein sequence ID" value="MCG5072708.1"/>
    <property type="molecule type" value="Genomic_DNA"/>
</dbReference>
<evidence type="ECO:0000313" key="3">
    <source>
        <dbReference type="EMBL" id="MCG5072708.1"/>
    </source>
</evidence>
<protein>
    <submittedName>
        <fullName evidence="3">Uncharacterized protein</fullName>
    </submittedName>
</protein>
<gene>
    <name evidence="3" type="ORF">L5014_04910</name>
</gene>
<evidence type="ECO:0000256" key="1">
    <source>
        <dbReference type="SAM" id="MobiDB-lite"/>
    </source>
</evidence>
<accession>A0A9X1RP71</accession>
<comment type="caution">
    <text evidence="3">The sequence shown here is derived from an EMBL/GenBank/DDBJ whole genome shotgun (WGS) entry which is preliminary data.</text>
</comment>
<keyword evidence="2" id="KW-1133">Transmembrane helix</keyword>
<keyword evidence="4" id="KW-1185">Reference proteome</keyword>
<keyword evidence="2" id="KW-0472">Membrane</keyword>
<dbReference type="RefSeq" id="WP_238462443.1">
    <property type="nucleotide sequence ID" value="NZ_JAKLJA010000002.1"/>
</dbReference>
<dbReference type="Proteomes" id="UP001139308">
    <property type="component" value="Unassembled WGS sequence"/>
</dbReference>